<dbReference type="EMBL" id="ACIP02000001">
    <property type="protein sequence ID" value="EEP28676.1"/>
    <property type="molecule type" value="Genomic_DNA"/>
</dbReference>
<evidence type="ECO:0000256" key="1">
    <source>
        <dbReference type="SAM" id="Phobius"/>
    </source>
</evidence>
<feature type="transmembrane region" description="Helical" evidence="1">
    <location>
        <begin position="54"/>
        <end position="74"/>
    </location>
</feature>
<accession>C4GA97</accession>
<dbReference type="HOGENOM" id="CLU_2636089_0_0_9"/>
<dbReference type="AlphaFoldDB" id="C4GA97"/>
<evidence type="ECO:0000313" key="2">
    <source>
        <dbReference type="EMBL" id="EEP28676.1"/>
    </source>
</evidence>
<proteinExistence type="predicted"/>
<feature type="transmembrane region" description="Helical" evidence="1">
    <location>
        <begin position="21"/>
        <end position="42"/>
    </location>
</feature>
<reference evidence="2" key="1">
    <citation type="submission" date="2009-04" db="EMBL/GenBank/DDBJ databases">
        <authorList>
            <person name="Weinstock G."/>
            <person name="Sodergren E."/>
            <person name="Clifton S."/>
            <person name="Fulton L."/>
            <person name="Fulton B."/>
            <person name="Courtney L."/>
            <person name="Fronick C."/>
            <person name="Harrison M."/>
            <person name="Strong C."/>
            <person name="Farmer C."/>
            <person name="Delahaunty K."/>
            <person name="Markovic C."/>
            <person name="Hall O."/>
            <person name="Minx P."/>
            <person name="Tomlinson C."/>
            <person name="Mitreva M."/>
            <person name="Nelson J."/>
            <person name="Hou S."/>
            <person name="Wollam A."/>
            <person name="Pepin K.H."/>
            <person name="Johnson M."/>
            <person name="Bhonagiri V."/>
            <person name="Nash W.E."/>
            <person name="Warren W."/>
            <person name="Chinwalla A."/>
            <person name="Mardis E.R."/>
            <person name="Wilson R.K."/>
        </authorList>
    </citation>
    <scope>NUCLEOTIDE SEQUENCE [LARGE SCALE GENOMIC DNA]</scope>
    <source>
        <strain evidence="2">DSM 14600</strain>
    </source>
</reference>
<organism evidence="2 3">
    <name type="scientific">Shuttleworthella satelles DSM 14600</name>
    <dbReference type="NCBI Taxonomy" id="626523"/>
    <lineage>
        <taxon>Bacteria</taxon>
        <taxon>Bacillati</taxon>
        <taxon>Bacillota</taxon>
        <taxon>Clostridia</taxon>
        <taxon>Lachnospirales</taxon>
        <taxon>Lachnospiraceae</taxon>
        <taxon>Shuttleworthella</taxon>
    </lineage>
</organism>
<evidence type="ECO:0000313" key="3">
    <source>
        <dbReference type="Proteomes" id="UP000003494"/>
    </source>
</evidence>
<protein>
    <submittedName>
        <fullName evidence="2">Uncharacterized protein</fullName>
    </submittedName>
</protein>
<dbReference type="Proteomes" id="UP000003494">
    <property type="component" value="Unassembled WGS sequence"/>
</dbReference>
<keyword evidence="1" id="KW-0812">Transmembrane</keyword>
<dbReference type="RefSeq" id="WP_006905064.1">
    <property type="nucleotide sequence ID" value="NZ_GG665866.1"/>
</dbReference>
<keyword evidence="1" id="KW-1133">Transmembrane helix</keyword>
<dbReference type="STRING" id="626523.GCWU000342_00016"/>
<keyword evidence="3" id="KW-1185">Reference proteome</keyword>
<gene>
    <name evidence="2" type="ORF">GCWU000342_00016</name>
</gene>
<sequence>MNMKTGNHGNRKEEKLTGNRDRLAALGLLAALWSLVLVSVGLWVFDQRISSMDIWQLVSLFLLTQMGVFVCLTARGR</sequence>
<name>C4GA97_9FIRM</name>
<keyword evidence="1" id="KW-0472">Membrane</keyword>
<comment type="caution">
    <text evidence="2">The sequence shown here is derived from an EMBL/GenBank/DDBJ whole genome shotgun (WGS) entry which is preliminary data.</text>
</comment>